<sequence>MKNAPLLEKDQSRIARMFNRIAPCYDFLNHFLSAGFDRWWRLKATEALSMCLEKAGKSRATVLDVATGTGDLAFAFLRRFSGGSVIGVDIADEMLLRSLRKARSNRRGHKYSCVRGDALALPFRSVSFDALMIAYGIRNVPDVNRALEEFYRVIKPGGYMMILEFGLPEKTLIREVYLFYFNRILPFMGGLISGDREAYTYLPVSVHHFLPPCAMEDVVQDHGFEVVHRHIFLAGISYFIIGRKVE</sequence>
<dbReference type="RefSeq" id="WP_177193501.1">
    <property type="nucleotide sequence ID" value="NZ_FOUU01000001.1"/>
</dbReference>
<name>A0A1I4RHG0_9BACT</name>
<dbReference type="NCBIfam" id="TIGR01934">
    <property type="entry name" value="MenG_MenH_UbiE"/>
    <property type="match status" value="1"/>
</dbReference>
<dbReference type="EC" id="2.1.1.163" evidence="5"/>
<dbReference type="SUPFAM" id="SSF53335">
    <property type="entry name" value="S-adenosyl-L-methionine-dependent methyltransferases"/>
    <property type="match status" value="1"/>
</dbReference>
<evidence type="ECO:0000256" key="3">
    <source>
        <dbReference type="ARBA" id="ARBA00022679"/>
    </source>
</evidence>
<keyword evidence="7" id="KW-1185">Reference proteome</keyword>
<dbReference type="GO" id="GO:0032259">
    <property type="term" value="P:methylation"/>
    <property type="evidence" value="ECO:0007669"/>
    <property type="project" value="UniProtKB-KW"/>
</dbReference>
<evidence type="ECO:0000256" key="1">
    <source>
        <dbReference type="ARBA" id="ARBA00022428"/>
    </source>
</evidence>
<dbReference type="PROSITE" id="PS01183">
    <property type="entry name" value="UBIE_1"/>
    <property type="match status" value="1"/>
</dbReference>
<dbReference type="InterPro" id="IPR029063">
    <property type="entry name" value="SAM-dependent_MTases_sf"/>
</dbReference>
<evidence type="ECO:0000256" key="5">
    <source>
        <dbReference type="HAMAP-Rule" id="MF_01813"/>
    </source>
</evidence>
<reference evidence="6 7" key="1">
    <citation type="submission" date="2016-10" db="EMBL/GenBank/DDBJ databases">
        <authorList>
            <person name="de Groot N.N."/>
        </authorList>
    </citation>
    <scope>NUCLEOTIDE SEQUENCE [LARGE SCALE GENOMIC DNA]</scope>
    <source>
        <strain evidence="6 7">DSM 9990</strain>
    </source>
</reference>
<comment type="function">
    <text evidence="5">Methyltransferase required for the conversion of demethylmenaquinol (DMKH2) to menaquinol (MKH2).</text>
</comment>
<evidence type="ECO:0000256" key="4">
    <source>
        <dbReference type="ARBA" id="ARBA00022691"/>
    </source>
</evidence>
<keyword evidence="2 5" id="KW-0489">Methyltransferase</keyword>
<dbReference type="HAMAP" id="MF_01813">
    <property type="entry name" value="MenG_UbiE_methyltr"/>
    <property type="match status" value="1"/>
</dbReference>
<evidence type="ECO:0000313" key="6">
    <source>
        <dbReference type="EMBL" id="SFM51657.1"/>
    </source>
</evidence>
<gene>
    <name evidence="5" type="primary">menG</name>
    <name evidence="6" type="ORF">SAMN05660836_00621</name>
</gene>
<dbReference type="NCBIfam" id="NF001244">
    <property type="entry name" value="PRK00216.1-5"/>
    <property type="match status" value="1"/>
</dbReference>
<dbReference type="InterPro" id="IPR004033">
    <property type="entry name" value="UbiE/COQ5_MeTrFase"/>
</dbReference>
<dbReference type="GO" id="GO:0006744">
    <property type="term" value="P:ubiquinone biosynthetic process"/>
    <property type="evidence" value="ECO:0007669"/>
    <property type="project" value="UniProtKB-UniPathway"/>
</dbReference>
<dbReference type="Proteomes" id="UP000199611">
    <property type="component" value="Unassembled WGS sequence"/>
</dbReference>
<keyword evidence="3 5" id="KW-0808">Transferase</keyword>
<keyword evidence="4 5" id="KW-0949">S-adenosyl-L-methionine</keyword>
<dbReference type="UniPathway" id="UPA00079">
    <property type="reaction ID" value="UER00169"/>
</dbReference>
<dbReference type="InterPro" id="IPR023576">
    <property type="entry name" value="UbiE/COQ5_MeTrFase_CS"/>
</dbReference>
<comment type="pathway">
    <text evidence="5">Quinol/quinone metabolism; menaquinone biosynthesis; menaquinol from 1,4-dihydroxy-2-naphthoate: step 2/2.</text>
</comment>
<dbReference type="STRING" id="39841.SAMN05660836_00621"/>
<dbReference type="PROSITE" id="PS51608">
    <property type="entry name" value="SAM_MT_UBIE"/>
    <property type="match status" value="1"/>
</dbReference>
<comment type="caution">
    <text evidence="5">Lacks conserved residue(s) required for the propagation of feature annotation.</text>
</comment>
<feature type="binding site" evidence="5">
    <location>
        <position position="69"/>
    </location>
    <ligand>
        <name>S-adenosyl-L-methionine</name>
        <dbReference type="ChEBI" id="CHEBI:59789"/>
    </ligand>
</feature>
<dbReference type="PROSITE" id="PS01184">
    <property type="entry name" value="UBIE_2"/>
    <property type="match status" value="1"/>
</dbReference>
<feature type="binding site" evidence="5">
    <location>
        <begin position="117"/>
        <end position="118"/>
    </location>
    <ligand>
        <name>S-adenosyl-L-methionine</name>
        <dbReference type="ChEBI" id="CHEBI:59789"/>
    </ligand>
</feature>
<comment type="catalytic activity">
    <reaction evidence="5">
        <text>a 2-demethylmenaquinol + S-adenosyl-L-methionine = a menaquinol + S-adenosyl-L-homocysteine + H(+)</text>
        <dbReference type="Rhea" id="RHEA:42640"/>
        <dbReference type="Rhea" id="RHEA-COMP:9539"/>
        <dbReference type="Rhea" id="RHEA-COMP:9563"/>
        <dbReference type="ChEBI" id="CHEBI:15378"/>
        <dbReference type="ChEBI" id="CHEBI:18151"/>
        <dbReference type="ChEBI" id="CHEBI:55437"/>
        <dbReference type="ChEBI" id="CHEBI:57856"/>
        <dbReference type="ChEBI" id="CHEBI:59789"/>
        <dbReference type="EC" id="2.1.1.163"/>
    </reaction>
</comment>
<dbReference type="UniPathway" id="UPA00232"/>
<keyword evidence="1 5" id="KW-0474">Menaquinone biosynthesis</keyword>
<dbReference type="Pfam" id="PF01209">
    <property type="entry name" value="Ubie_methyltran"/>
    <property type="match status" value="1"/>
</dbReference>
<dbReference type="GO" id="GO:0043770">
    <property type="term" value="F:demethylmenaquinone methyltransferase activity"/>
    <property type="evidence" value="ECO:0007669"/>
    <property type="project" value="UniProtKB-UniRule"/>
</dbReference>
<dbReference type="CDD" id="cd02440">
    <property type="entry name" value="AdoMet_MTases"/>
    <property type="match status" value="1"/>
</dbReference>
<dbReference type="PANTHER" id="PTHR43591">
    <property type="entry name" value="METHYLTRANSFERASE"/>
    <property type="match status" value="1"/>
</dbReference>
<dbReference type="EMBL" id="FOUU01000001">
    <property type="protein sequence ID" value="SFM51657.1"/>
    <property type="molecule type" value="Genomic_DNA"/>
</dbReference>
<dbReference type="GO" id="GO:0009234">
    <property type="term" value="P:menaquinone biosynthetic process"/>
    <property type="evidence" value="ECO:0007669"/>
    <property type="project" value="UniProtKB-UniRule"/>
</dbReference>
<proteinExistence type="inferred from homology"/>
<evidence type="ECO:0000313" key="7">
    <source>
        <dbReference type="Proteomes" id="UP000199611"/>
    </source>
</evidence>
<dbReference type="Gene3D" id="3.40.50.150">
    <property type="entry name" value="Vaccinia Virus protein VP39"/>
    <property type="match status" value="1"/>
</dbReference>
<comment type="similarity">
    <text evidence="5">Belongs to the class I-like SAM-binding methyltransferase superfamily. MenG/UbiE family.</text>
</comment>
<protein>
    <recommendedName>
        <fullName evidence="5">Demethylmenaquinone methyltransferase</fullName>
        <ecNumber evidence="5">2.1.1.163</ecNumber>
    </recommendedName>
</protein>
<accession>A0A1I4RHG0</accession>
<organism evidence="6 7">
    <name type="scientific">Thermodesulforhabdus norvegica</name>
    <dbReference type="NCBI Taxonomy" id="39841"/>
    <lineage>
        <taxon>Bacteria</taxon>
        <taxon>Pseudomonadati</taxon>
        <taxon>Thermodesulfobacteriota</taxon>
        <taxon>Syntrophobacteria</taxon>
        <taxon>Syntrophobacterales</taxon>
        <taxon>Thermodesulforhabdaceae</taxon>
        <taxon>Thermodesulforhabdus</taxon>
    </lineage>
</organism>
<evidence type="ECO:0000256" key="2">
    <source>
        <dbReference type="ARBA" id="ARBA00022603"/>
    </source>
</evidence>
<dbReference type="PANTHER" id="PTHR43591:SF24">
    <property type="entry name" value="2-METHOXY-6-POLYPRENYL-1,4-BENZOQUINOL METHYLASE, MITOCHONDRIAL"/>
    <property type="match status" value="1"/>
</dbReference>
<dbReference type="AlphaFoldDB" id="A0A1I4RHG0"/>
<feature type="binding site" evidence="5">
    <location>
        <position position="89"/>
    </location>
    <ligand>
        <name>S-adenosyl-L-methionine</name>
        <dbReference type="ChEBI" id="CHEBI:59789"/>
    </ligand>
</feature>